<reference evidence="1" key="1">
    <citation type="submission" date="2022-01" db="EMBL/GenBank/DDBJ databases">
        <authorList>
            <person name="King R."/>
        </authorList>
    </citation>
    <scope>NUCLEOTIDE SEQUENCE</scope>
</reference>
<accession>A0A9P0EBR2</accession>
<sequence length="75" mass="8211">MHRNTIKSSKRHSHFCTVTQHFHRSRTSSTISKRWVTHGASSMASGGRLSTASLHVGIPPSPPPPVLIIYLLPNG</sequence>
<keyword evidence="2" id="KW-1185">Reference proteome</keyword>
<dbReference type="Proteomes" id="UP001152798">
    <property type="component" value="Chromosome 2"/>
</dbReference>
<evidence type="ECO:0000313" key="2">
    <source>
        <dbReference type="Proteomes" id="UP001152798"/>
    </source>
</evidence>
<gene>
    <name evidence="1" type="ORF">NEZAVI_LOCUS4187</name>
</gene>
<evidence type="ECO:0000313" key="1">
    <source>
        <dbReference type="EMBL" id="CAH1393533.1"/>
    </source>
</evidence>
<protein>
    <submittedName>
        <fullName evidence="1">Uncharacterized protein</fullName>
    </submittedName>
</protein>
<dbReference type="EMBL" id="OV725078">
    <property type="protein sequence ID" value="CAH1393533.1"/>
    <property type="molecule type" value="Genomic_DNA"/>
</dbReference>
<dbReference type="AlphaFoldDB" id="A0A9P0EBR2"/>
<name>A0A9P0EBR2_NEZVI</name>
<organism evidence="1 2">
    <name type="scientific">Nezara viridula</name>
    <name type="common">Southern green stink bug</name>
    <name type="synonym">Cimex viridulus</name>
    <dbReference type="NCBI Taxonomy" id="85310"/>
    <lineage>
        <taxon>Eukaryota</taxon>
        <taxon>Metazoa</taxon>
        <taxon>Ecdysozoa</taxon>
        <taxon>Arthropoda</taxon>
        <taxon>Hexapoda</taxon>
        <taxon>Insecta</taxon>
        <taxon>Pterygota</taxon>
        <taxon>Neoptera</taxon>
        <taxon>Paraneoptera</taxon>
        <taxon>Hemiptera</taxon>
        <taxon>Heteroptera</taxon>
        <taxon>Panheteroptera</taxon>
        <taxon>Pentatomomorpha</taxon>
        <taxon>Pentatomoidea</taxon>
        <taxon>Pentatomidae</taxon>
        <taxon>Pentatominae</taxon>
        <taxon>Nezara</taxon>
    </lineage>
</organism>
<proteinExistence type="predicted"/>